<evidence type="ECO:0000256" key="5">
    <source>
        <dbReference type="ARBA" id="ARBA00023155"/>
    </source>
</evidence>
<dbReference type="GO" id="GO:0000981">
    <property type="term" value="F:DNA-binding transcription factor activity, RNA polymerase II-specific"/>
    <property type="evidence" value="ECO:0007669"/>
    <property type="project" value="InterPro"/>
</dbReference>
<evidence type="ECO:0000256" key="9">
    <source>
        <dbReference type="SAM" id="MobiDB-lite"/>
    </source>
</evidence>
<feature type="region of interest" description="Disordered" evidence="9">
    <location>
        <begin position="86"/>
        <end position="105"/>
    </location>
</feature>
<dbReference type="InterPro" id="IPR020479">
    <property type="entry name" value="HD_metazoa"/>
</dbReference>
<accession>Q0VZ56</accession>
<dbReference type="AlphaFoldDB" id="Q0VZ56"/>
<gene>
    <name evidence="11" type="primary">ftz</name>
</gene>
<feature type="region of interest" description="Disordered" evidence="9">
    <location>
        <begin position="148"/>
        <end position="178"/>
    </location>
</feature>
<dbReference type="CDD" id="cd00086">
    <property type="entry name" value="homeodomain"/>
    <property type="match status" value="1"/>
</dbReference>
<keyword evidence="3" id="KW-0217">Developmental protein</keyword>
<evidence type="ECO:0000256" key="6">
    <source>
        <dbReference type="ARBA" id="ARBA00023242"/>
    </source>
</evidence>
<comment type="similarity">
    <text evidence="2">Belongs to the Antp homeobox family.</text>
</comment>
<dbReference type="EMBL" id="AM180912">
    <property type="protein sequence ID" value="CAJ56096.1"/>
    <property type="molecule type" value="mRNA"/>
</dbReference>
<evidence type="ECO:0000256" key="8">
    <source>
        <dbReference type="RuleBase" id="RU000682"/>
    </source>
</evidence>
<dbReference type="Gene3D" id="1.10.10.60">
    <property type="entry name" value="Homeodomain-like"/>
    <property type="match status" value="1"/>
</dbReference>
<dbReference type="InterPro" id="IPR009057">
    <property type="entry name" value="Homeodomain-like_sf"/>
</dbReference>
<feature type="compositionally biased region" description="Low complexity" evidence="9">
    <location>
        <begin position="9"/>
        <end position="19"/>
    </location>
</feature>
<keyword evidence="6 7" id="KW-0539">Nucleus</keyword>
<evidence type="ECO:0000256" key="4">
    <source>
        <dbReference type="ARBA" id="ARBA00023125"/>
    </source>
</evidence>
<feature type="compositionally biased region" description="Low complexity" evidence="9">
    <location>
        <begin position="161"/>
        <end position="178"/>
    </location>
</feature>
<dbReference type="GO" id="GO:0005634">
    <property type="term" value="C:nucleus"/>
    <property type="evidence" value="ECO:0007669"/>
    <property type="project" value="UniProtKB-SubCell"/>
</dbReference>
<dbReference type="PANTHER" id="PTHR45659">
    <property type="entry name" value="HOMEOBOX PROTEIN HOX"/>
    <property type="match status" value="1"/>
</dbReference>
<feature type="DNA-binding region" description="Homeobox" evidence="7">
    <location>
        <begin position="261"/>
        <end position="320"/>
    </location>
</feature>
<evidence type="ECO:0000256" key="1">
    <source>
        <dbReference type="ARBA" id="ARBA00004123"/>
    </source>
</evidence>
<proteinExistence type="evidence at transcript level"/>
<dbReference type="PRINTS" id="PR00024">
    <property type="entry name" value="HOMEOBOX"/>
</dbReference>
<dbReference type="InterPro" id="IPR001356">
    <property type="entry name" value="HD"/>
</dbReference>
<comment type="subcellular location">
    <subcellularLocation>
        <location evidence="1 7 8">Nucleus</location>
    </subcellularLocation>
</comment>
<keyword evidence="5 7" id="KW-0371">Homeobox</keyword>
<dbReference type="PANTHER" id="PTHR45659:SF4">
    <property type="entry name" value="HOMEOBOX PROTEIN ABDOMINAL-A"/>
    <property type="match status" value="1"/>
</dbReference>
<name>Q0VZ56_NARAN</name>
<dbReference type="PROSITE" id="PS00027">
    <property type="entry name" value="HOMEOBOX_1"/>
    <property type="match status" value="1"/>
</dbReference>
<organism evidence="11">
    <name type="scientific">Narceus annularis</name>
    <name type="common">Millipede</name>
    <dbReference type="NCBI Taxonomy" id="174156"/>
    <lineage>
        <taxon>Eukaryota</taxon>
        <taxon>Metazoa</taxon>
        <taxon>Ecdysozoa</taxon>
        <taxon>Arthropoda</taxon>
        <taxon>Myriapoda</taxon>
        <taxon>Diplopoda</taxon>
        <taxon>Helminthomorpha</taxon>
        <taxon>Spirobolidae</taxon>
        <taxon>Narceus</taxon>
    </lineage>
</organism>
<dbReference type="InterPro" id="IPR017970">
    <property type="entry name" value="Homeobox_CS"/>
</dbReference>
<dbReference type="SMART" id="SM00389">
    <property type="entry name" value="HOX"/>
    <property type="match status" value="1"/>
</dbReference>
<evidence type="ECO:0000313" key="11">
    <source>
        <dbReference type="EMBL" id="CAJ56096.1"/>
    </source>
</evidence>
<sequence length="365" mass="40768">MSSYFGNISQPSSQQWPPSGGSGNHQDQHLLATVASAKYGVPPAMNTGATSLYSSEAAQNMCHQHQRRPYYMQQFTQKCQLPPSPKTLSYEAHVPTSSSTSPYEDGQYCFNSPSTSPLNDLMAVVDRRDFSIGSINKGIIDDNCYNSPHSHFTSRPPPTSHPHLPSHPLSTPPSTSIPTRGGHYLSGCNAICSNFDSRTPEVPQLPPPPVPISQTLTNTSPPNLVSSAMPSYTTYKDCWLAEYSDTKNNCGHVGVDSPPARKRTRQTYTRFQTLELEKEFHSNRYLNRRRRIEIATSLTLTERQVKIWFQNRRMKAKREPKMVVHAGGNQEDHHQVLLTTEPDEHMRILAVSEGLAQTTSSPLQY</sequence>
<feature type="domain" description="Homeobox" evidence="10">
    <location>
        <begin position="259"/>
        <end position="319"/>
    </location>
</feature>
<dbReference type="PROSITE" id="PS50071">
    <property type="entry name" value="HOMEOBOX_2"/>
    <property type="match status" value="1"/>
</dbReference>
<evidence type="ECO:0000256" key="7">
    <source>
        <dbReference type="PROSITE-ProRule" id="PRU00108"/>
    </source>
</evidence>
<dbReference type="GO" id="GO:0009952">
    <property type="term" value="P:anterior/posterior pattern specification"/>
    <property type="evidence" value="ECO:0007669"/>
    <property type="project" value="TreeGrafter"/>
</dbReference>
<feature type="region of interest" description="Disordered" evidence="9">
    <location>
        <begin position="1"/>
        <end position="26"/>
    </location>
</feature>
<dbReference type="InterPro" id="IPR050296">
    <property type="entry name" value="Antp_homeobox"/>
</dbReference>
<dbReference type="SUPFAM" id="SSF46689">
    <property type="entry name" value="Homeodomain-like"/>
    <property type="match status" value="1"/>
</dbReference>
<dbReference type="GO" id="GO:0000978">
    <property type="term" value="F:RNA polymerase II cis-regulatory region sequence-specific DNA binding"/>
    <property type="evidence" value="ECO:0007669"/>
    <property type="project" value="TreeGrafter"/>
</dbReference>
<evidence type="ECO:0000256" key="2">
    <source>
        <dbReference type="ARBA" id="ARBA00009107"/>
    </source>
</evidence>
<reference evidence="11" key="1">
    <citation type="journal article" date="2006" name="Dev. Genes Evol.">
        <title>The ten Hox genes of the millipede Glomeris marginata.</title>
        <authorList>
            <person name="Janssen R."/>
            <person name="Damen W.G."/>
        </authorList>
    </citation>
    <scope>NUCLEOTIDE SEQUENCE</scope>
</reference>
<keyword evidence="4 7" id="KW-0238">DNA-binding</keyword>
<dbReference type="GO" id="GO:0000122">
    <property type="term" value="P:negative regulation of transcription by RNA polymerase II"/>
    <property type="evidence" value="ECO:0007669"/>
    <property type="project" value="TreeGrafter"/>
</dbReference>
<protein>
    <submittedName>
        <fullName evidence="11">Fushi tarazu</fullName>
    </submittedName>
</protein>
<evidence type="ECO:0000256" key="3">
    <source>
        <dbReference type="ARBA" id="ARBA00022473"/>
    </source>
</evidence>
<evidence type="ECO:0000259" key="10">
    <source>
        <dbReference type="PROSITE" id="PS50071"/>
    </source>
</evidence>
<dbReference type="Pfam" id="PF00046">
    <property type="entry name" value="Homeodomain"/>
    <property type="match status" value="1"/>
</dbReference>